<dbReference type="EMBL" id="NIZW01000036">
    <property type="protein sequence ID" value="PHQ31913.1"/>
    <property type="molecule type" value="Genomic_DNA"/>
</dbReference>
<protein>
    <submittedName>
        <fullName evidence="1">Uncharacterized protein</fullName>
    </submittedName>
</protein>
<sequence>MLFRSVRSTVREFPIRVTTRLTIASVHLGESAPHPACVMVLFDWRFYQRATTTGNELKTNRTCIQ</sequence>
<dbReference type="AlphaFoldDB" id="A0A2G1VYQ6"/>
<keyword evidence="2" id="KW-1185">Reference proteome</keyword>
<gene>
    <name evidence="1" type="ORF">CEE69_28475</name>
</gene>
<comment type="caution">
    <text evidence="1">The sequence shown here is derived from an EMBL/GenBank/DDBJ whole genome shotgun (WGS) entry which is preliminary data.</text>
</comment>
<dbReference type="Proteomes" id="UP000225740">
    <property type="component" value="Unassembled WGS sequence"/>
</dbReference>
<proteinExistence type="predicted"/>
<evidence type="ECO:0000313" key="2">
    <source>
        <dbReference type="Proteomes" id="UP000225740"/>
    </source>
</evidence>
<reference evidence="1 2" key="1">
    <citation type="submission" date="2017-06" db="EMBL/GenBank/DDBJ databases">
        <title>Description of Rhodopirellula bahusiensis sp. nov.</title>
        <authorList>
            <person name="Kizina J."/>
            <person name="Harder J."/>
        </authorList>
    </citation>
    <scope>NUCLEOTIDE SEQUENCE [LARGE SCALE GENOMIC DNA]</scope>
    <source>
        <strain evidence="1 2">SWK21</strain>
    </source>
</reference>
<evidence type="ECO:0000313" key="1">
    <source>
        <dbReference type="EMBL" id="PHQ31913.1"/>
    </source>
</evidence>
<organism evidence="1 2">
    <name type="scientific">Rhodopirellula bahusiensis</name>
    <dbReference type="NCBI Taxonomy" id="2014065"/>
    <lineage>
        <taxon>Bacteria</taxon>
        <taxon>Pseudomonadati</taxon>
        <taxon>Planctomycetota</taxon>
        <taxon>Planctomycetia</taxon>
        <taxon>Pirellulales</taxon>
        <taxon>Pirellulaceae</taxon>
        <taxon>Rhodopirellula</taxon>
    </lineage>
</organism>
<accession>A0A2G1VYQ6</accession>
<name>A0A2G1VYQ6_9BACT</name>